<dbReference type="Gene3D" id="3.40.1710.10">
    <property type="entry name" value="abc type-2 transporter like domain"/>
    <property type="match status" value="1"/>
</dbReference>
<comment type="subcellular location">
    <subcellularLocation>
        <location evidence="1">Cell membrane</location>
        <topology evidence="1">Multi-pass membrane protein</topology>
    </subcellularLocation>
</comment>
<sequence>MTNDADTSAAESSRPPAHRAPPRRGLLPPVAIVTVLAALFGYMYLGYTSAPEQHLHDFPLALVNQDVGDTFDGTPTNIGDSITEGIVDAVPADQIDLRLLGINEAQLQLRSGEIYGAIVIPSDFTKRLAILGAAAVVPGDVERPIITVLVNQRAGAFAAQITNMIAERALTQVNTTVGTQLTDLVQEKLRPAPGAPVTEISGASRLLLDQPIEMVFTDYRPLPDGAGHGLSAFFYTLVLLLAGFIGAVIIHTMTDAHYGYAPAEYGPWYLHRSPLPMSRWRILLVKWGLAALTAPLASGALLGAALLLDMPVDRPLPIFLYGTLAVLAVAVTALAVLAAFGTAGLVLNMIVFVVLGLPSSSGTVPVEATPRFIADLATFEPMHQIYLAVRSLLYFDGNLESGMAHGFWMTVLGLAIGVILGAIATHTYDLRGFHRLGVPHKRAPASEAGSRE</sequence>
<feature type="domain" description="ABC-2 type transporter transmembrane" evidence="9">
    <location>
        <begin position="34"/>
        <end position="420"/>
    </location>
</feature>
<reference evidence="10 11" key="1">
    <citation type="submission" date="2018-06" db="EMBL/GenBank/DDBJ databases">
        <authorList>
            <consortium name="Pathogen Informatics"/>
            <person name="Doyle S."/>
        </authorList>
    </citation>
    <scope>NUCLEOTIDE SEQUENCE [LARGE SCALE GENOMIC DNA]</scope>
    <source>
        <strain evidence="10 11">NCTC1934</strain>
    </source>
</reference>
<keyword evidence="4 8" id="KW-0812">Transmembrane</keyword>
<proteinExistence type="inferred from homology"/>
<feature type="transmembrane region" description="Helical" evidence="8">
    <location>
        <begin position="287"/>
        <end position="308"/>
    </location>
</feature>
<evidence type="ECO:0000256" key="8">
    <source>
        <dbReference type="SAM" id="Phobius"/>
    </source>
</evidence>
<evidence type="ECO:0000313" key="10">
    <source>
        <dbReference type="EMBL" id="SUD48942.1"/>
    </source>
</evidence>
<comment type="similarity">
    <text evidence="2">Belongs to the ABC-2 integral membrane protein family.</text>
</comment>
<dbReference type="Proteomes" id="UP000255467">
    <property type="component" value="Unassembled WGS sequence"/>
</dbReference>
<protein>
    <submittedName>
        <fullName evidence="10">YhgE/Pip N-terminal domain</fullName>
    </submittedName>
</protein>
<dbReference type="PANTHER" id="PTHR43077:SF8">
    <property type="entry name" value="DOXORUBICIN RESISTANCE ABC TRANSPORTER PERMEASE PROTEIN DRRB"/>
    <property type="match status" value="1"/>
</dbReference>
<evidence type="ECO:0000256" key="5">
    <source>
        <dbReference type="ARBA" id="ARBA00022989"/>
    </source>
</evidence>
<dbReference type="AlphaFoldDB" id="A0A379JK38"/>
<evidence type="ECO:0000256" key="4">
    <source>
        <dbReference type="ARBA" id="ARBA00022692"/>
    </source>
</evidence>
<evidence type="ECO:0000256" key="7">
    <source>
        <dbReference type="SAM" id="MobiDB-lite"/>
    </source>
</evidence>
<evidence type="ECO:0000259" key="9">
    <source>
        <dbReference type="Pfam" id="PF12698"/>
    </source>
</evidence>
<keyword evidence="11" id="KW-1185">Reference proteome</keyword>
<keyword evidence="5 8" id="KW-1133">Transmembrane helix</keyword>
<feature type="transmembrane region" description="Helical" evidence="8">
    <location>
        <begin position="230"/>
        <end position="250"/>
    </location>
</feature>
<organism evidence="10 11">
    <name type="scientific">Nocardia otitidiscaviarum</name>
    <dbReference type="NCBI Taxonomy" id="1823"/>
    <lineage>
        <taxon>Bacteria</taxon>
        <taxon>Bacillati</taxon>
        <taxon>Actinomycetota</taxon>
        <taxon>Actinomycetes</taxon>
        <taxon>Mycobacteriales</taxon>
        <taxon>Nocardiaceae</taxon>
        <taxon>Nocardia</taxon>
    </lineage>
</organism>
<evidence type="ECO:0000256" key="2">
    <source>
        <dbReference type="ARBA" id="ARBA00007783"/>
    </source>
</evidence>
<evidence type="ECO:0000256" key="6">
    <source>
        <dbReference type="ARBA" id="ARBA00023136"/>
    </source>
</evidence>
<dbReference type="PANTHER" id="PTHR43077">
    <property type="entry name" value="TRANSPORT PERMEASE YVFS-RELATED"/>
    <property type="match status" value="1"/>
</dbReference>
<dbReference type="Pfam" id="PF12698">
    <property type="entry name" value="ABC2_membrane_3"/>
    <property type="match status" value="1"/>
</dbReference>
<dbReference type="GO" id="GO:0140359">
    <property type="term" value="F:ABC-type transporter activity"/>
    <property type="evidence" value="ECO:0007669"/>
    <property type="project" value="InterPro"/>
</dbReference>
<evidence type="ECO:0000313" key="11">
    <source>
        <dbReference type="Proteomes" id="UP000255467"/>
    </source>
</evidence>
<name>A0A379JK38_9NOCA</name>
<dbReference type="GO" id="GO:0005886">
    <property type="term" value="C:plasma membrane"/>
    <property type="evidence" value="ECO:0007669"/>
    <property type="project" value="UniProtKB-SubCell"/>
</dbReference>
<dbReference type="EMBL" id="UGRY01000006">
    <property type="protein sequence ID" value="SUD48942.1"/>
    <property type="molecule type" value="Genomic_DNA"/>
</dbReference>
<keyword evidence="6 8" id="KW-0472">Membrane</keyword>
<feature type="transmembrane region" description="Helical" evidence="8">
    <location>
        <begin position="406"/>
        <end position="425"/>
    </location>
</feature>
<feature type="transmembrane region" description="Helical" evidence="8">
    <location>
        <begin position="320"/>
        <end position="353"/>
    </location>
</feature>
<feature type="transmembrane region" description="Helical" evidence="8">
    <location>
        <begin position="26"/>
        <end position="45"/>
    </location>
</feature>
<dbReference type="STRING" id="1406858.GCA_000710895_00882"/>
<keyword evidence="3" id="KW-1003">Cell membrane</keyword>
<evidence type="ECO:0000256" key="3">
    <source>
        <dbReference type="ARBA" id="ARBA00022475"/>
    </source>
</evidence>
<dbReference type="RefSeq" id="WP_081592867.1">
    <property type="nucleotide sequence ID" value="NZ_UGRY01000006.1"/>
</dbReference>
<dbReference type="InterPro" id="IPR051328">
    <property type="entry name" value="T7SS_ABC-Transporter"/>
</dbReference>
<dbReference type="OrthoDB" id="4571363at2"/>
<evidence type="ECO:0000256" key="1">
    <source>
        <dbReference type="ARBA" id="ARBA00004651"/>
    </source>
</evidence>
<feature type="region of interest" description="Disordered" evidence="7">
    <location>
        <begin position="1"/>
        <end position="23"/>
    </location>
</feature>
<accession>A0A379JK38</accession>
<dbReference type="InterPro" id="IPR013525">
    <property type="entry name" value="ABC2_TM"/>
</dbReference>
<gene>
    <name evidence="10" type="ORF">NCTC1934_06290</name>
</gene>